<keyword evidence="2" id="KW-0812">Transmembrane</keyword>
<keyword evidence="2" id="KW-0472">Membrane</keyword>
<name>A0ABS6CML8_9ACTN</name>
<comment type="caution">
    <text evidence="3">The sequence shown here is derived from an EMBL/GenBank/DDBJ whole genome shotgun (WGS) entry which is preliminary data.</text>
</comment>
<reference evidence="3 4" key="1">
    <citation type="submission" date="2021-06" db="EMBL/GenBank/DDBJ databases">
        <authorList>
            <person name="Pan X."/>
        </authorList>
    </citation>
    <scope>NUCLEOTIDE SEQUENCE [LARGE SCALE GENOMIC DNA]</scope>
    <source>
        <strain evidence="3 4">4503</strain>
    </source>
</reference>
<organism evidence="3 4">
    <name type="scientific">Streptomyces niphimycinicus</name>
    <dbReference type="NCBI Taxonomy" id="2842201"/>
    <lineage>
        <taxon>Bacteria</taxon>
        <taxon>Bacillati</taxon>
        <taxon>Actinomycetota</taxon>
        <taxon>Actinomycetes</taxon>
        <taxon>Kitasatosporales</taxon>
        <taxon>Streptomycetaceae</taxon>
        <taxon>Streptomyces</taxon>
    </lineage>
</organism>
<evidence type="ECO:0000256" key="2">
    <source>
        <dbReference type="SAM" id="Phobius"/>
    </source>
</evidence>
<dbReference type="InterPro" id="IPR010539">
    <property type="entry name" value="BaxI_1-like"/>
</dbReference>
<feature type="transmembrane region" description="Helical" evidence="2">
    <location>
        <begin position="131"/>
        <end position="148"/>
    </location>
</feature>
<evidence type="ECO:0000256" key="1">
    <source>
        <dbReference type="SAM" id="MobiDB-lite"/>
    </source>
</evidence>
<feature type="transmembrane region" description="Helical" evidence="2">
    <location>
        <begin position="264"/>
        <end position="287"/>
    </location>
</feature>
<feature type="transmembrane region" description="Helical" evidence="2">
    <location>
        <begin position="189"/>
        <end position="213"/>
    </location>
</feature>
<feature type="transmembrane region" description="Helical" evidence="2">
    <location>
        <begin position="105"/>
        <end position="124"/>
    </location>
</feature>
<keyword evidence="4" id="KW-1185">Reference proteome</keyword>
<proteinExistence type="predicted"/>
<protein>
    <submittedName>
        <fullName evidence="3">Bax inhibitor-1/YccA family protein</fullName>
    </submittedName>
</protein>
<sequence length="291" mass="30412">MRSSNPIFSRFGFHREDGSSGPAARQPQPVGVGAFGAEPSDAALANPFAESANSYLVKDAQADRGTMTIDDVVVRTGATLGTVVLTAVLSWVLLPVDSTGIGRSYGIGVAAALVAFVLSMIQAFRHRPSPALILGYAAFEGVFLGVISSATSAWIAPGVVIQAVLGTMAVAAGVLIAYKQRWIRVNQRFYGFVLAAATGFLLLMLADLLFSAFGAGNGLGFHSGGLGILFGVIGVVLGAAFLALDFKHVEDGIAYGAPREESWLAAFGLTTTLVWIYLEVLQVLSILQSDN</sequence>
<feature type="transmembrane region" description="Helical" evidence="2">
    <location>
        <begin position="72"/>
        <end position="93"/>
    </location>
</feature>
<gene>
    <name evidence="3" type="ORF">KN815_30230</name>
</gene>
<evidence type="ECO:0000313" key="3">
    <source>
        <dbReference type="EMBL" id="MBU3868178.1"/>
    </source>
</evidence>
<dbReference type="RefSeq" id="WP_216345058.1">
    <property type="nucleotide sequence ID" value="NZ_JAHLEM010000389.1"/>
</dbReference>
<feature type="transmembrane region" description="Helical" evidence="2">
    <location>
        <begin position="154"/>
        <end position="177"/>
    </location>
</feature>
<feature type="region of interest" description="Disordered" evidence="1">
    <location>
        <begin position="1"/>
        <end position="29"/>
    </location>
</feature>
<dbReference type="PANTHER" id="PTHR41282">
    <property type="entry name" value="CONSERVED TRANSMEMBRANE PROTEIN-RELATED"/>
    <property type="match status" value="1"/>
</dbReference>
<dbReference type="PANTHER" id="PTHR41282:SF1">
    <property type="entry name" value="CONSERVED TRANSMEMBRANE PROTEIN-RELATED"/>
    <property type="match status" value="1"/>
</dbReference>
<accession>A0ABS6CML8</accession>
<feature type="transmembrane region" description="Helical" evidence="2">
    <location>
        <begin position="225"/>
        <end position="244"/>
    </location>
</feature>
<evidence type="ECO:0000313" key="4">
    <source>
        <dbReference type="Proteomes" id="UP000720508"/>
    </source>
</evidence>
<dbReference type="EMBL" id="JAHLEM010000389">
    <property type="protein sequence ID" value="MBU3868178.1"/>
    <property type="molecule type" value="Genomic_DNA"/>
</dbReference>
<dbReference type="PIRSF" id="PIRSF009160">
    <property type="entry name" value="UCP009160"/>
    <property type="match status" value="1"/>
</dbReference>
<dbReference type="Pfam" id="PF12811">
    <property type="entry name" value="BaxI_1"/>
    <property type="match status" value="1"/>
</dbReference>
<dbReference type="Proteomes" id="UP000720508">
    <property type="component" value="Unassembled WGS sequence"/>
</dbReference>
<keyword evidence="2" id="KW-1133">Transmembrane helix</keyword>